<sequence>MDAAAVIKTPLLSVHQLSVGYLNHKVLSQVSFDLYAGERLALVGANGAGKSTLLRTLVGLQAAQGGQIHGFGQVCRQEADFQQLRKRVGFLFQDSDDQLFCPTVLEDVAFGPLNLGLSASAARDKALQVLASLGMANFAERITYRLSGGEKRMIALATVLAMEPQVLLLDEPTNGLDDGAQQRLLSHLDSLPQAMIIVSHDRSVLERLATRAVMLAAGQLSNAVMHRHPHEHLHVHAETRVIGGAHEQEHH</sequence>
<dbReference type="PROSITE" id="PS00211">
    <property type="entry name" value="ABC_TRANSPORTER_1"/>
    <property type="match status" value="1"/>
</dbReference>
<evidence type="ECO:0000256" key="1">
    <source>
        <dbReference type="ARBA" id="ARBA00005417"/>
    </source>
</evidence>
<dbReference type="CDD" id="cd03225">
    <property type="entry name" value="ABC_cobalt_CbiO_domain1"/>
    <property type="match status" value="1"/>
</dbReference>
<reference evidence="7" key="1">
    <citation type="submission" date="2023-07" db="EMBL/GenBank/DDBJ databases">
        <title>Shewanella mangrovi sp. nov., an acetaldehyde- degrading bacterium isolated from mangrove sediment.</title>
        <authorList>
            <person name="Liu Y."/>
        </authorList>
    </citation>
    <scope>NUCLEOTIDE SEQUENCE [LARGE SCALE GENOMIC DNA]</scope>
    <source>
        <strain evidence="7">C32</strain>
    </source>
</reference>
<dbReference type="InterPro" id="IPR017871">
    <property type="entry name" value="ABC_transporter-like_CS"/>
</dbReference>
<dbReference type="PANTHER" id="PTHR43553">
    <property type="entry name" value="HEAVY METAL TRANSPORTER"/>
    <property type="match status" value="1"/>
</dbReference>
<keyword evidence="3" id="KW-0547">Nucleotide-binding</keyword>
<evidence type="ECO:0000256" key="2">
    <source>
        <dbReference type="ARBA" id="ARBA00022448"/>
    </source>
</evidence>
<evidence type="ECO:0000256" key="4">
    <source>
        <dbReference type="ARBA" id="ARBA00022840"/>
    </source>
</evidence>
<protein>
    <submittedName>
        <fullName evidence="6">Energy-coupling factor ABC transporter ATP-binding protein</fullName>
    </submittedName>
</protein>
<dbReference type="InterPro" id="IPR003439">
    <property type="entry name" value="ABC_transporter-like_ATP-bd"/>
</dbReference>
<dbReference type="SUPFAM" id="SSF52540">
    <property type="entry name" value="P-loop containing nucleoside triphosphate hydrolases"/>
    <property type="match status" value="1"/>
</dbReference>
<comment type="similarity">
    <text evidence="1">Belongs to the ABC transporter superfamily.</text>
</comment>
<feature type="domain" description="ABC transporter" evidence="5">
    <location>
        <begin position="12"/>
        <end position="242"/>
    </location>
</feature>
<dbReference type="PANTHER" id="PTHR43553:SF24">
    <property type="entry name" value="ENERGY-COUPLING FACTOR TRANSPORTER ATP-BINDING PROTEIN ECFA1"/>
    <property type="match status" value="1"/>
</dbReference>
<dbReference type="Proteomes" id="UP001201549">
    <property type="component" value="Unassembled WGS sequence"/>
</dbReference>
<dbReference type="GO" id="GO:0005524">
    <property type="term" value="F:ATP binding"/>
    <property type="evidence" value="ECO:0007669"/>
    <property type="project" value="UniProtKB-KW"/>
</dbReference>
<dbReference type="Gene3D" id="3.40.50.300">
    <property type="entry name" value="P-loop containing nucleotide triphosphate hydrolases"/>
    <property type="match status" value="1"/>
</dbReference>
<keyword evidence="4 6" id="KW-0067">ATP-binding</keyword>
<proteinExistence type="inferred from homology"/>
<organism evidence="6 7">
    <name type="scientific">Shewanella electrica</name>
    <dbReference type="NCBI Taxonomy" id="515560"/>
    <lineage>
        <taxon>Bacteria</taxon>
        <taxon>Pseudomonadati</taxon>
        <taxon>Pseudomonadota</taxon>
        <taxon>Gammaproteobacteria</taxon>
        <taxon>Alteromonadales</taxon>
        <taxon>Shewanellaceae</taxon>
        <taxon>Shewanella</taxon>
    </lineage>
</organism>
<dbReference type="InterPro" id="IPR050095">
    <property type="entry name" value="ECF_ABC_transporter_ATP-bd"/>
</dbReference>
<evidence type="ECO:0000313" key="7">
    <source>
        <dbReference type="Proteomes" id="UP001201549"/>
    </source>
</evidence>
<dbReference type="InterPro" id="IPR027417">
    <property type="entry name" value="P-loop_NTPase"/>
</dbReference>
<dbReference type="EMBL" id="JAKOGG010000005">
    <property type="protein sequence ID" value="MCS4556628.1"/>
    <property type="molecule type" value="Genomic_DNA"/>
</dbReference>
<gene>
    <name evidence="6" type="ORF">L9G74_09270</name>
</gene>
<dbReference type="Pfam" id="PF00005">
    <property type="entry name" value="ABC_tran"/>
    <property type="match status" value="1"/>
</dbReference>
<evidence type="ECO:0000256" key="3">
    <source>
        <dbReference type="ARBA" id="ARBA00022741"/>
    </source>
</evidence>
<dbReference type="InterPro" id="IPR015856">
    <property type="entry name" value="ABC_transpr_CbiO/EcfA_su"/>
</dbReference>
<name>A0ABT2FK20_9GAMM</name>
<evidence type="ECO:0000313" key="6">
    <source>
        <dbReference type="EMBL" id="MCS4556628.1"/>
    </source>
</evidence>
<keyword evidence="7" id="KW-1185">Reference proteome</keyword>
<dbReference type="RefSeq" id="WP_238896032.1">
    <property type="nucleotide sequence ID" value="NZ_JAKOGG010000005.1"/>
</dbReference>
<dbReference type="InterPro" id="IPR003593">
    <property type="entry name" value="AAA+_ATPase"/>
</dbReference>
<accession>A0ABT2FK20</accession>
<comment type="caution">
    <text evidence="6">The sequence shown here is derived from an EMBL/GenBank/DDBJ whole genome shotgun (WGS) entry which is preliminary data.</text>
</comment>
<dbReference type="PROSITE" id="PS50893">
    <property type="entry name" value="ABC_TRANSPORTER_2"/>
    <property type="match status" value="1"/>
</dbReference>
<keyword evidence="2" id="KW-0813">Transport</keyword>
<evidence type="ECO:0000259" key="5">
    <source>
        <dbReference type="PROSITE" id="PS50893"/>
    </source>
</evidence>
<dbReference type="SMART" id="SM00382">
    <property type="entry name" value="AAA"/>
    <property type="match status" value="1"/>
</dbReference>